<dbReference type="OrthoDB" id="6610237at2759"/>
<evidence type="ECO:0000256" key="1">
    <source>
        <dbReference type="SAM" id="Phobius"/>
    </source>
</evidence>
<reference evidence="2" key="2">
    <citation type="submission" date="2007-04" db="EMBL/GenBank/DDBJ databases">
        <title>The genome of the human body louse.</title>
        <authorList>
            <consortium name="The Human Body Louse Genome Consortium"/>
            <person name="Kirkness E."/>
            <person name="Walenz B."/>
            <person name="Hass B."/>
            <person name="Bruggner R."/>
            <person name="Strausberg R."/>
        </authorList>
    </citation>
    <scope>NUCLEOTIDE SEQUENCE</scope>
    <source>
        <strain evidence="2">USDA</strain>
    </source>
</reference>
<organism>
    <name type="scientific">Pediculus humanus subsp. corporis</name>
    <name type="common">Body louse</name>
    <dbReference type="NCBI Taxonomy" id="121224"/>
    <lineage>
        <taxon>Eukaryota</taxon>
        <taxon>Metazoa</taxon>
        <taxon>Ecdysozoa</taxon>
        <taxon>Arthropoda</taxon>
        <taxon>Hexapoda</taxon>
        <taxon>Insecta</taxon>
        <taxon>Pterygota</taxon>
        <taxon>Neoptera</taxon>
        <taxon>Paraneoptera</taxon>
        <taxon>Psocodea</taxon>
        <taxon>Troctomorpha</taxon>
        <taxon>Phthiraptera</taxon>
        <taxon>Anoplura</taxon>
        <taxon>Pediculidae</taxon>
        <taxon>Pediculus</taxon>
    </lineage>
</organism>
<feature type="transmembrane region" description="Helical" evidence="1">
    <location>
        <begin position="199"/>
        <end position="220"/>
    </location>
</feature>
<dbReference type="eggNOG" id="ENOG502SAKK">
    <property type="taxonomic scope" value="Eukaryota"/>
</dbReference>
<dbReference type="RefSeq" id="XP_002431140.1">
    <property type="nucleotide sequence ID" value="XM_002431095.1"/>
</dbReference>
<accession>E0VYE6</accession>
<proteinExistence type="predicted"/>
<dbReference type="EMBL" id="DS235845">
    <property type="protein sequence ID" value="EEB18402.1"/>
    <property type="molecule type" value="Genomic_DNA"/>
</dbReference>
<dbReference type="CTD" id="8233124"/>
<reference evidence="2" key="1">
    <citation type="submission" date="2007-04" db="EMBL/GenBank/DDBJ databases">
        <title>Annotation of Pediculus humanus corporis strain USDA.</title>
        <authorList>
            <person name="Kirkness E."/>
            <person name="Hannick L."/>
            <person name="Hass B."/>
            <person name="Bruggner R."/>
            <person name="Lawson D."/>
            <person name="Bidwell S."/>
            <person name="Joardar V."/>
            <person name="Caler E."/>
            <person name="Walenz B."/>
            <person name="Inman J."/>
            <person name="Schobel S."/>
            <person name="Galinsky K."/>
            <person name="Amedeo P."/>
            <person name="Strausberg R."/>
        </authorList>
    </citation>
    <scope>NUCLEOTIDE SEQUENCE</scope>
    <source>
        <strain evidence="2">USDA</strain>
    </source>
</reference>
<sequence>MGNARSAIDHPVAIEVSSGANLHYHPDLMTQIPFDVKNNLYGNAAILQPSNSITVTVTLQKMTSPITNPISNLTFYVFVQNKPFTRSAIVSLYPQTDNDWTPPKINYKFKGDCTLYSEPQNCEKGFWSLELAAQDDESGILKILSEPYGLLFEPYFMAGTKELVTAHYTATCCKSKVDFWVEDVKGNFVKQSFDVFNPIVVGVFLLLFIIVAVIVAIIFIRQKNKRSLVIPKARSSS</sequence>
<dbReference type="STRING" id="121224.E0VYE6"/>
<name>E0VYE6_PEDHC</name>
<dbReference type="GeneID" id="8233124"/>
<evidence type="ECO:0000313" key="2">
    <source>
        <dbReference type="EMBL" id="EEB18402.1"/>
    </source>
</evidence>
<dbReference type="PhylomeDB" id="E0VYE6"/>
<keyword evidence="1" id="KW-1133">Transmembrane helix</keyword>
<dbReference type="AlphaFoldDB" id="E0VYE6"/>
<protein>
    <submittedName>
        <fullName evidence="2">Uncharacterized protein</fullName>
    </submittedName>
</protein>
<keyword evidence="1" id="KW-0812">Transmembrane</keyword>
<gene>
    <name evidence="2" type="ORF">Phum_PHUM513350</name>
</gene>
<dbReference type="KEGG" id="phu:Phum_PHUM513350"/>
<dbReference type="HOGENOM" id="CLU_1171876_0_0_1"/>
<keyword evidence="1" id="KW-0472">Membrane</keyword>